<evidence type="ECO:0000256" key="4">
    <source>
        <dbReference type="ARBA" id="ARBA00022989"/>
    </source>
</evidence>
<keyword evidence="3 7" id="KW-0812">Transmembrane</keyword>
<evidence type="ECO:0000256" key="3">
    <source>
        <dbReference type="ARBA" id="ARBA00022692"/>
    </source>
</evidence>
<dbReference type="PANTHER" id="PTHR30619:SF1">
    <property type="entry name" value="RECOMBINATION PROTEIN 2"/>
    <property type="match status" value="1"/>
</dbReference>
<feature type="transmembrane region" description="Helical" evidence="7">
    <location>
        <begin position="338"/>
        <end position="356"/>
    </location>
</feature>
<dbReference type="Pfam" id="PF13567">
    <property type="entry name" value="DUF4131"/>
    <property type="match status" value="1"/>
</dbReference>
<feature type="domain" description="DUF4131" evidence="9">
    <location>
        <begin position="83"/>
        <end position="236"/>
    </location>
</feature>
<evidence type="ECO:0000259" key="8">
    <source>
        <dbReference type="Pfam" id="PF03772"/>
    </source>
</evidence>
<comment type="subcellular location">
    <subcellularLocation>
        <location evidence="1">Cell membrane</location>
        <topology evidence="1">Multi-pass membrane protein</topology>
    </subcellularLocation>
</comment>
<evidence type="ECO:0000256" key="6">
    <source>
        <dbReference type="SAM" id="MobiDB-lite"/>
    </source>
</evidence>
<keyword evidence="4 7" id="KW-1133">Transmembrane helix</keyword>
<dbReference type="GO" id="GO:0005886">
    <property type="term" value="C:plasma membrane"/>
    <property type="evidence" value="ECO:0007669"/>
    <property type="project" value="UniProtKB-SubCell"/>
</dbReference>
<dbReference type="PANTHER" id="PTHR30619">
    <property type="entry name" value="DNA INTERNALIZATION/COMPETENCE PROTEIN COMEC/REC2"/>
    <property type="match status" value="1"/>
</dbReference>
<protein>
    <submittedName>
        <fullName evidence="10">ComEC family competence protein</fullName>
    </submittedName>
</protein>
<dbReference type="InterPro" id="IPR004477">
    <property type="entry name" value="ComEC_N"/>
</dbReference>
<comment type="caution">
    <text evidence="10">The sequence shown here is derived from an EMBL/GenBank/DDBJ whole genome shotgun (WGS) entry which is preliminary data.</text>
</comment>
<sequence>MQIAGGRGCKTGDYGGGHEGIYLCLGKFVQRLPRVYRPQICVARVRALAAINAVWLKQQGHLFHWTPVFLGLGVALYFALPFEPPMWLLWTSACAALPLVLAGRWLGIYWGPLVIAAALVASGYALAGAEARAKAAPVLSGRYYGPLQGRIIEIDRSGTGAPRLLLDQVVLDRRAAPATVRVSLHGPQDWLQPALGQTVMMTAHLSPPSGPVEPGGFDFQRHAWFERLGGVGYTRNPALLLYDAPEEMALTGLRRDLVARIRRAIHGQTGEVAAALLAGDRSGVAPETVAALRDSNLAHLLAISGLHMGLLAGLVYGLVRRLLVLVPAWALYLPTKKITAVAALICAAAYLAISGASVATQRAFVMVAVGLCAVLADRQVISLRSVAMAALVLLVLQPHALVGPGFQMSFAATTGLIAGFEVMRPLQQRIPSKVLRVILMTVLSSAMAGAATAPFAAAHFNRLTDYGLVANLLATPLMGTLIMPAGILGVCLMPFGLEWIGFVPMGWGIDWVLAVASGVSGLPSAVTPVPSPDVASFAVVTAGGLILCLWQGRTRLAGGLLFVVAVALWQSVNRPEGLVSDDGRLVGILGGEGRVLSQPKGAGFVAQVWLENDGDPADQPSAAAREGWQRNADGLLEWQAGEWRIVSLRGRREANGIETCTGKVWIISDQPRPQDIAKGDCKITTAEDLRHSGALAFRITGGDLQITSSRDITGDRLWNTRQRKGPDHGPQADQ</sequence>
<feature type="transmembrane region" description="Helical" evidence="7">
    <location>
        <begin position="401"/>
        <end position="422"/>
    </location>
</feature>
<feature type="region of interest" description="Disordered" evidence="6">
    <location>
        <begin position="710"/>
        <end position="734"/>
    </location>
</feature>
<feature type="domain" description="ComEC/Rec2-related protein" evidence="8">
    <location>
        <begin position="276"/>
        <end position="553"/>
    </location>
</feature>
<feature type="transmembrane region" description="Helical" evidence="7">
    <location>
        <begin position="297"/>
        <end position="318"/>
    </location>
</feature>
<feature type="transmembrane region" description="Helical" evidence="7">
    <location>
        <begin position="534"/>
        <end position="550"/>
    </location>
</feature>
<keyword evidence="5 7" id="KW-0472">Membrane</keyword>
<evidence type="ECO:0000256" key="7">
    <source>
        <dbReference type="SAM" id="Phobius"/>
    </source>
</evidence>
<evidence type="ECO:0000256" key="2">
    <source>
        <dbReference type="ARBA" id="ARBA00022475"/>
    </source>
</evidence>
<dbReference type="EMBL" id="JABCJE010000003">
    <property type="protein sequence ID" value="NVO23626.1"/>
    <property type="molecule type" value="Genomic_DNA"/>
</dbReference>
<organism evidence="10 11">
    <name type="scientific">Donghicola mangrovi</name>
    <dbReference type="NCBI Taxonomy" id="2729614"/>
    <lineage>
        <taxon>Bacteria</taxon>
        <taxon>Pseudomonadati</taxon>
        <taxon>Pseudomonadota</taxon>
        <taxon>Alphaproteobacteria</taxon>
        <taxon>Rhodobacterales</taxon>
        <taxon>Roseobacteraceae</taxon>
        <taxon>Donghicola</taxon>
    </lineage>
</organism>
<proteinExistence type="predicted"/>
<gene>
    <name evidence="10" type="ORF">HJ536_09685</name>
</gene>
<feature type="transmembrane region" description="Helical" evidence="7">
    <location>
        <begin position="62"/>
        <end position="80"/>
    </location>
</feature>
<evidence type="ECO:0000259" key="9">
    <source>
        <dbReference type="Pfam" id="PF13567"/>
    </source>
</evidence>
<evidence type="ECO:0000313" key="10">
    <source>
        <dbReference type="EMBL" id="NVO23626.1"/>
    </source>
</evidence>
<reference evidence="10 11" key="1">
    <citation type="submission" date="2020-04" db="EMBL/GenBank/DDBJ databases">
        <title>Donghicola sp., a member of the Rhodobacteraceae family isolated from mangrove forest in Thailand.</title>
        <authorList>
            <person name="Charoenyingcharoen P."/>
            <person name="Yukphan P."/>
        </authorList>
    </citation>
    <scope>NUCLEOTIDE SEQUENCE [LARGE SCALE GENOMIC DNA]</scope>
    <source>
        <strain evidence="10 11">B5-SW-15</strain>
    </source>
</reference>
<dbReference type="AlphaFoldDB" id="A0A850Q3F1"/>
<evidence type="ECO:0000256" key="1">
    <source>
        <dbReference type="ARBA" id="ARBA00004651"/>
    </source>
</evidence>
<evidence type="ECO:0000313" key="11">
    <source>
        <dbReference type="Proteomes" id="UP000592216"/>
    </source>
</evidence>
<keyword evidence="2" id="KW-1003">Cell membrane</keyword>
<feature type="transmembrane region" description="Helical" evidence="7">
    <location>
        <begin position="499"/>
        <end position="522"/>
    </location>
</feature>
<dbReference type="InterPro" id="IPR052159">
    <property type="entry name" value="Competence_DNA_uptake"/>
</dbReference>
<name>A0A850Q3F1_9RHOB</name>
<dbReference type="InterPro" id="IPR025405">
    <property type="entry name" value="DUF4131"/>
</dbReference>
<feature type="transmembrane region" description="Helical" evidence="7">
    <location>
        <begin position="434"/>
        <end position="456"/>
    </location>
</feature>
<feature type="transmembrane region" description="Helical" evidence="7">
    <location>
        <begin position="109"/>
        <end position="127"/>
    </location>
</feature>
<dbReference type="NCBIfam" id="TIGR00360">
    <property type="entry name" value="ComEC_N-term"/>
    <property type="match status" value="1"/>
</dbReference>
<dbReference type="Proteomes" id="UP000592216">
    <property type="component" value="Unassembled WGS sequence"/>
</dbReference>
<evidence type="ECO:0000256" key="5">
    <source>
        <dbReference type="ARBA" id="ARBA00023136"/>
    </source>
</evidence>
<dbReference type="Pfam" id="PF03772">
    <property type="entry name" value="Competence"/>
    <property type="match status" value="1"/>
</dbReference>
<accession>A0A850Q3F1</accession>
<feature type="transmembrane region" description="Helical" evidence="7">
    <location>
        <begin position="468"/>
        <end position="492"/>
    </location>
</feature>
<feature type="transmembrane region" description="Helical" evidence="7">
    <location>
        <begin position="555"/>
        <end position="572"/>
    </location>
</feature>